<reference evidence="7 8" key="1">
    <citation type="submission" date="2018-02" db="EMBL/GenBank/DDBJ databases">
        <title>Genome sequencing of Solimonas sp. HR-BB.</title>
        <authorList>
            <person name="Lee Y."/>
            <person name="Jeon C.O."/>
        </authorList>
    </citation>
    <scope>NUCLEOTIDE SEQUENCE [LARGE SCALE GENOMIC DNA]</scope>
    <source>
        <strain evidence="7 8">HR-BB</strain>
    </source>
</reference>
<dbReference type="Pfam" id="PF03668">
    <property type="entry name" value="RapZ-like_N"/>
    <property type="match status" value="1"/>
</dbReference>
<keyword evidence="3 4" id="KW-0342">GTP-binding</keyword>
<dbReference type="OrthoDB" id="9784461at2"/>
<proteinExistence type="inferred from homology"/>
<evidence type="ECO:0000256" key="1">
    <source>
        <dbReference type="ARBA" id="ARBA00022741"/>
    </source>
</evidence>
<accession>A0A2S5TGV8</accession>
<feature type="domain" description="RapZ C-terminal" evidence="6">
    <location>
        <begin position="166"/>
        <end position="284"/>
    </location>
</feature>
<evidence type="ECO:0000313" key="8">
    <source>
        <dbReference type="Proteomes" id="UP000238220"/>
    </source>
</evidence>
<dbReference type="PIRSF" id="PIRSF005052">
    <property type="entry name" value="P-loopkin"/>
    <property type="match status" value="1"/>
</dbReference>
<evidence type="ECO:0000259" key="6">
    <source>
        <dbReference type="Pfam" id="PF22740"/>
    </source>
</evidence>
<gene>
    <name evidence="7" type="ORF">C3942_09220</name>
</gene>
<feature type="binding site" evidence="4">
    <location>
        <begin position="8"/>
        <end position="15"/>
    </location>
    <ligand>
        <name>ATP</name>
        <dbReference type="ChEBI" id="CHEBI:30616"/>
    </ligand>
</feature>
<dbReference type="InterPro" id="IPR005337">
    <property type="entry name" value="RapZ-like"/>
</dbReference>
<keyword evidence="8" id="KW-1185">Reference proteome</keyword>
<dbReference type="InterPro" id="IPR053930">
    <property type="entry name" value="RapZ-like_N"/>
</dbReference>
<evidence type="ECO:0000256" key="2">
    <source>
        <dbReference type="ARBA" id="ARBA00022840"/>
    </source>
</evidence>
<keyword evidence="1 4" id="KW-0547">Nucleotide-binding</keyword>
<keyword evidence="2 4" id="KW-0067">ATP-binding</keyword>
<dbReference type="Pfam" id="PF22740">
    <property type="entry name" value="PapZ_C"/>
    <property type="match status" value="1"/>
</dbReference>
<dbReference type="InterPro" id="IPR053931">
    <property type="entry name" value="RapZ_C"/>
</dbReference>
<evidence type="ECO:0000313" key="7">
    <source>
        <dbReference type="EMBL" id="PPE74201.1"/>
    </source>
</evidence>
<dbReference type="Gene3D" id="3.40.50.300">
    <property type="entry name" value="P-loop containing nucleotide triphosphate hydrolases"/>
    <property type="match status" value="1"/>
</dbReference>
<dbReference type="PANTHER" id="PTHR30448">
    <property type="entry name" value="RNASE ADAPTER PROTEIN RAPZ"/>
    <property type="match status" value="1"/>
</dbReference>
<dbReference type="InterPro" id="IPR027417">
    <property type="entry name" value="P-loop_NTPase"/>
</dbReference>
<evidence type="ECO:0000256" key="4">
    <source>
        <dbReference type="HAMAP-Rule" id="MF_00636"/>
    </source>
</evidence>
<dbReference type="NCBIfam" id="NF003828">
    <property type="entry name" value="PRK05416.1"/>
    <property type="match status" value="1"/>
</dbReference>
<dbReference type="AlphaFoldDB" id="A0A2S5TGV8"/>
<name>A0A2S5TGV8_9GAMM</name>
<dbReference type="Proteomes" id="UP000238220">
    <property type="component" value="Unassembled WGS sequence"/>
</dbReference>
<dbReference type="EMBL" id="PSNW01000004">
    <property type="protein sequence ID" value="PPE74201.1"/>
    <property type="molecule type" value="Genomic_DNA"/>
</dbReference>
<dbReference type="SUPFAM" id="SSF52540">
    <property type="entry name" value="P-loop containing nucleoside triphosphate hydrolases"/>
    <property type="match status" value="1"/>
</dbReference>
<dbReference type="GO" id="GO:0005525">
    <property type="term" value="F:GTP binding"/>
    <property type="evidence" value="ECO:0007669"/>
    <property type="project" value="UniProtKB-UniRule"/>
</dbReference>
<feature type="domain" description="RapZ-like N-terminal" evidence="5">
    <location>
        <begin position="1"/>
        <end position="156"/>
    </location>
</feature>
<comment type="caution">
    <text evidence="7">The sequence shown here is derived from an EMBL/GenBank/DDBJ whole genome shotgun (WGS) entry which is preliminary data.</text>
</comment>
<dbReference type="RefSeq" id="WP_104230089.1">
    <property type="nucleotide sequence ID" value="NZ_PSNW01000004.1"/>
</dbReference>
<organism evidence="7 8">
    <name type="scientific">Solimonas fluminis</name>
    <dbReference type="NCBI Taxonomy" id="2086571"/>
    <lineage>
        <taxon>Bacteria</taxon>
        <taxon>Pseudomonadati</taxon>
        <taxon>Pseudomonadota</taxon>
        <taxon>Gammaproteobacteria</taxon>
        <taxon>Nevskiales</taxon>
        <taxon>Nevskiaceae</taxon>
        <taxon>Solimonas</taxon>
    </lineage>
</organism>
<sequence>MKLVIVSGLSGAGKTVALKQYEDLGYYCIDNLPLALVGPMARRAIRRLDQRFDRLAIGIDARESPKEIEKFPRYLEYLREQGVETRVLFLRADDPTLLKRYSETRRRHPLASEQVSLPEAIALERRLLAPVANVADATIETTNKNLHELREEILAQVPGGGAGKLSLLVMSFGFKNGLPEAADYVFDVRCLPNPHWEPTLRKMTGRDAAVAAWLERFPQVNRMLGDIRQFLDHWLPEYERQDRSYVTVAIGCTGGQHRSVFLVERLGASLRERYDSVAVRHREIWETTERRAQKVAP</sequence>
<dbReference type="GO" id="GO:0005524">
    <property type="term" value="F:ATP binding"/>
    <property type="evidence" value="ECO:0007669"/>
    <property type="project" value="UniProtKB-UniRule"/>
</dbReference>
<feature type="binding site" evidence="4">
    <location>
        <begin position="60"/>
        <end position="63"/>
    </location>
    <ligand>
        <name>GTP</name>
        <dbReference type="ChEBI" id="CHEBI:37565"/>
    </ligand>
</feature>
<protein>
    <submittedName>
        <fullName evidence="7">RNase adapter RapZ</fullName>
    </submittedName>
</protein>
<dbReference type="PANTHER" id="PTHR30448:SF0">
    <property type="entry name" value="RNASE ADAPTER PROTEIN RAPZ"/>
    <property type="match status" value="1"/>
</dbReference>
<dbReference type="HAMAP" id="MF_00636">
    <property type="entry name" value="RapZ_like"/>
    <property type="match status" value="1"/>
</dbReference>
<evidence type="ECO:0000256" key="3">
    <source>
        <dbReference type="ARBA" id="ARBA00023134"/>
    </source>
</evidence>
<evidence type="ECO:0000259" key="5">
    <source>
        <dbReference type="Pfam" id="PF03668"/>
    </source>
</evidence>